<evidence type="ECO:0000313" key="1">
    <source>
        <dbReference type="EMBL" id="WMV51528.1"/>
    </source>
</evidence>
<proteinExistence type="predicted"/>
<protein>
    <submittedName>
        <fullName evidence="1">Uncharacterized protein</fullName>
    </submittedName>
</protein>
<gene>
    <name evidence="1" type="ORF">MTR67_044913</name>
</gene>
<keyword evidence="2" id="KW-1185">Reference proteome</keyword>
<organism evidence="1 2">
    <name type="scientific">Solanum verrucosum</name>
    <dbReference type="NCBI Taxonomy" id="315347"/>
    <lineage>
        <taxon>Eukaryota</taxon>
        <taxon>Viridiplantae</taxon>
        <taxon>Streptophyta</taxon>
        <taxon>Embryophyta</taxon>
        <taxon>Tracheophyta</taxon>
        <taxon>Spermatophyta</taxon>
        <taxon>Magnoliopsida</taxon>
        <taxon>eudicotyledons</taxon>
        <taxon>Gunneridae</taxon>
        <taxon>Pentapetalae</taxon>
        <taxon>asterids</taxon>
        <taxon>lamiids</taxon>
        <taxon>Solanales</taxon>
        <taxon>Solanaceae</taxon>
        <taxon>Solanoideae</taxon>
        <taxon>Solaneae</taxon>
        <taxon>Solanum</taxon>
    </lineage>
</organism>
<name>A0AAF0ZVP7_SOLVR</name>
<dbReference type="EMBL" id="CP133621">
    <property type="protein sequence ID" value="WMV51528.1"/>
    <property type="molecule type" value="Genomic_DNA"/>
</dbReference>
<dbReference type="Proteomes" id="UP001234989">
    <property type="component" value="Chromosome 10"/>
</dbReference>
<accession>A0AAF0ZVP7</accession>
<dbReference type="AlphaFoldDB" id="A0AAF0ZVP7"/>
<sequence length="67" mass="8058">MQKFHLDLSYRSTHDSLSLWLHDILKGYLLTTIQKSIYKDWKMILNLCRRSMVLILLVLHLCAYHLI</sequence>
<evidence type="ECO:0000313" key="2">
    <source>
        <dbReference type="Proteomes" id="UP001234989"/>
    </source>
</evidence>
<reference evidence="1" key="1">
    <citation type="submission" date="2023-08" db="EMBL/GenBank/DDBJ databases">
        <title>A de novo genome assembly of Solanum verrucosum Schlechtendal, a Mexican diploid species geographically isolated from the other diploid A-genome species in potato relatives.</title>
        <authorList>
            <person name="Hosaka K."/>
        </authorList>
    </citation>
    <scope>NUCLEOTIDE SEQUENCE</scope>
    <source>
        <tissue evidence="1">Young leaves</tissue>
    </source>
</reference>